<feature type="transmembrane region" description="Helical" evidence="8">
    <location>
        <begin position="56"/>
        <end position="75"/>
    </location>
</feature>
<feature type="transmembrane region" description="Helical" evidence="8">
    <location>
        <begin position="95"/>
        <end position="116"/>
    </location>
</feature>
<dbReference type="InterPro" id="IPR038665">
    <property type="entry name" value="Voltage-dep_anion_channel_sf"/>
</dbReference>
<reference evidence="9 10" key="1">
    <citation type="submission" date="2018-08" db="EMBL/GenBank/DDBJ databases">
        <title>Sequencing the genomes of 1000 actinobacteria strains.</title>
        <authorList>
            <person name="Klenk H.-P."/>
        </authorList>
    </citation>
    <scope>NUCLEOTIDE SEQUENCE [LARGE SCALE GENOMIC DNA]</scope>
    <source>
        <strain evidence="9 10">DSM 43927</strain>
    </source>
</reference>
<evidence type="ECO:0000313" key="10">
    <source>
        <dbReference type="Proteomes" id="UP000256661"/>
    </source>
</evidence>
<evidence type="ECO:0000256" key="4">
    <source>
        <dbReference type="ARBA" id="ARBA00022475"/>
    </source>
</evidence>
<evidence type="ECO:0000256" key="1">
    <source>
        <dbReference type="ARBA" id="ARBA00004651"/>
    </source>
</evidence>
<feature type="transmembrane region" description="Helical" evidence="8">
    <location>
        <begin position="25"/>
        <end position="44"/>
    </location>
</feature>
<evidence type="ECO:0000256" key="3">
    <source>
        <dbReference type="ARBA" id="ARBA00022448"/>
    </source>
</evidence>
<name>A0A3D9SVZ0_9ACTN</name>
<feature type="transmembrane region" description="Helical" evidence="8">
    <location>
        <begin position="271"/>
        <end position="292"/>
    </location>
</feature>
<proteinExistence type="inferred from homology"/>
<dbReference type="AlphaFoldDB" id="A0A3D9SVZ0"/>
<dbReference type="OrthoDB" id="958273at2"/>
<comment type="caution">
    <text evidence="9">The sequence shown here is derived from an EMBL/GenBank/DDBJ whole genome shotgun (WGS) entry which is preliminary data.</text>
</comment>
<evidence type="ECO:0000256" key="8">
    <source>
        <dbReference type="SAM" id="Phobius"/>
    </source>
</evidence>
<dbReference type="Proteomes" id="UP000256661">
    <property type="component" value="Unassembled WGS sequence"/>
</dbReference>
<keyword evidence="3" id="KW-0813">Transport</keyword>
<dbReference type="InterPro" id="IPR051629">
    <property type="entry name" value="Sulfite_efflux_TDT"/>
</dbReference>
<organism evidence="9 10">
    <name type="scientific">Thermomonospora umbrina</name>
    <dbReference type="NCBI Taxonomy" id="111806"/>
    <lineage>
        <taxon>Bacteria</taxon>
        <taxon>Bacillati</taxon>
        <taxon>Actinomycetota</taxon>
        <taxon>Actinomycetes</taxon>
        <taxon>Streptosporangiales</taxon>
        <taxon>Thermomonosporaceae</taxon>
        <taxon>Thermomonospora</taxon>
    </lineage>
</organism>
<dbReference type="EMBL" id="QTTT01000001">
    <property type="protein sequence ID" value="REE99767.1"/>
    <property type="molecule type" value="Genomic_DNA"/>
</dbReference>
<dbReference type="RefSeq" id="WP_116025018.1">
    <property type="nucleotide sequence ID" value="NZ_QTTT01000001.1"/>
</dbReference>
<evidence type="ECO:0000256" key="7">
    <source>
        <dbReference type="ARBA" id="ARBA00023136"/>
    </source>
</evidence>
<keyword evidence="5 8" id="KW-0812">Transmembrane</keyword>
<evidence type="ECO:0000256" key="2">
    <source>
        <dbReference type="ARBA" id="ARBA00008566"/>
    </source>
</evidence>
<comment type="subcellular location">
    <subcellularLocation>
        <location evidence="1">Cell membrane</location>
        <topology evidence="1">Multi-pass membrane protein</topology>
    </subcellularLocation>
</comment>
<dbReference type="Gene3D" id="1.50.10.150">
    <property type="entry name" value="Voltage-dependent anion channel"/>
    <property type="match status" value="1"/>
</dbReference>
<keyword evidence="10" id="KW-1185">Reference proteome</keyword>
<dbReference type="PANTHER" id="PTHR31686:SF1">
    <property type="entry name" value="SULFITE EFFLUX PUMP SSU1"/>
    <property type="match status" value="1"/>
</dbReference>
<evidence type="ECO:0000313" key="9">
    <source>
        <dbReference type="EMBL" id="REE99767.1"/>
    </source>
</evidence>
<gene>
    <name evidence="9" type="ORF">DFJ69_5283</name>
</gene>
<dbReference type="Pfam" id="PF03595">
    <property type="entry name" value="SLAC1"/>
    <property type="match status" value="1"/>
</dbReference>
<keyword evidence="6 8" id="KW-1133">Transmembrane helix</keyword>
<keyword evidence="7 8" id="KW-0472">Membrane</keyword>
<evidence type="ECO:0000256" key="5">
    <source>
        <dbReference type="ARBA" id="ARBA00022692"/>
    </source>
</evidence>
<feature type="transmembrane region" description="Helical" evidence="8">
    <location>
        <begin position="329"/>
        <end position="351"/>
    </location>
</feature>
<comment type="similarity">
    <text evidence="2">Belongs to the tellurite-resistance/dicarboxylate transporter (TDT) family.</text>
</comment>
<evidence type="ECO:0000256" key="6">
    <source>
        <dbReference type="ARBA" id="ARBA00022989"/>
    </source>
</evidence>
<feature type="transmembrane region" description="Helical" evidence="8">
    <location>
        <begin position="164"/>
        <end position="184"/>
    </location>
</feature>
<dbReference type="InterPro" id="IPR004695">
    <property type="entry name" value="SLAC1/Mae1/Ssu1/TehA"/>
</dbReference>
<feature type="transmembrane region" description="Helical" evidence="8">
    <location>
        <begin position="304"/>
        <end position="323"/>
    </location>
</feature>
<feature type="transmembrane region" description="Helical" evidence="8">
    <location>
        <begin position="196"/>
        <end position="220"/>
    </location>
</feature>
<protein>
    <submittedName>
        <fullName evidence="9">Tellurite resistance protein TehA-like permease</fullName>
    </submittedName>
</protein>
<keyword evidence="4" id="KW-1003">Cell membrane</keyword>
<dbReference type="GO" id="GO:0005886">
    <property type="term" value="C:plasma membrane"/>
    <property type="evidence" value="ECO:0007669"/>
    <property type="project" value="UniProtKB-SubCell"/>
</dbReference>
<sequence length="368" mass="38154">MTAPDPVIPLGAVRRPSAVFRHFGPNWYACVMGTAIVANGAYALGPGLPGLRAGAVVIWALSAVLLAAVTGARAVHLTRHHGEARRRLLDDPATAVFYGCPPMAFLAVSYGTLTLGPDVLGASAAVRVAAALWATGAVYSLAVVFAVPYLLITRHAARVSAAPPTWLLPVVAPVVAAALGPPLIPHLRSAHLREALLFACQGMFGVGLLATLALLPVVIASAARLPRPLTPSLFLVLGPLGQSTTALAQLAEGAVHAAPRYAAAMEILAVLYGIPVLGFALLWLLIAGTANVRALRDGMPFTMTWWAFTFPVGTCVTGAAGLARHTGHAALTALAAALYLLLLAAWTTVALRTVRGVWTGRLFEAPAR</sequence>
<dbReference type="PANTHER" id="PTHR31686">
    <property type="match status" value="1"/>
</dbReference>
<feature type="transmembrane region" description="Helical" evidence="8">
    <location>
        <begin position="128"/>
        <end position="152"/>
    </location>
</feature>
<dbReference type="GO" id="GO:0055085">
    <property type="term" value="P:transmembrane transport"/>
    <property type="evidence" value="ECO:0007669"/>
    <property type="project" value="InterPro"/>
</dbReference>
<accession>A0A3D9SVZ0</accession>